<dbReference type="EMBL" id="QGDQ01000035">
    <property type="protein sequence ID" value="PWJ47738.1"/>
    <property type="molecule type" value="Genomic_DNA"/>
</dbReference>
<dbReference type="Proteomes" id="UP000245469">
    <property type="component" value="Unassembled WGS sequence"/>
</dbReference>
<sequence>MDVDTSLLRAVVALSEELHFGRSAARLGITQQALSKRIQRLEDQLGAALVDRTDRRRIRLTAAGQRVVSLSREALALLDRLDPAQDRPAGRLRVDVMGEGLAPSTWLRRAAQQTPLPLDAVHRSSEATAEHLVRTGAADIAFGRAGAVPSPWPDAVAHRLVRLEPVAVLVPARHPWANVEQLPLAALARQSLWFPMAAAPVEWRSYVADLRAVAGFDLDVTGSTFGYRQWAHDVASGAAAPSLIGEAMLTPTPGMRTVPLVDPTPVFPWSVVWARTLAEETLDEVLRGMGLAETPRRDEGIWMPDDDAQLLAATT</sequence>
<evidence type="ECO:0000256" key="3">
    <source>
        <dbReference type="ARBA" id="ARBA00023125"/>
    </source>
</evidence>
<organism evidence="6 7">
    <name type="scientific">Quadrisphaera granulorum</name>
    <dbReference type="NCBI Taxonomy" id="317664"/>
    <lineage>
        <taxon>Bacteria</taxon>
        <taxon>Bacillati</taxon>
        <taxon>Actinomycetota</taxon>
        <taxon>Actinomycetes</taxon>
        <taxon>Kineosporiales</taxon>
        <taxon>Kineosporiaceae</taxon>
        <taxon>Quadrisphaera</taxon>
    </lineage>
</organism>
<keyword evidence="3 6" id="KW-0238">DNA-binding</keyword>
<dbReference type="GO" id="GO:0003700">
    <property type="term" value="F:DNA-binding transcription factor activity"/>
    <property type="evidence" value="ECO:0007669"/>
    <property type="project" value="InterPro"/>
</dbReference>
<evidence type="ECO:0000313" key="7">
    <source>
        <dbReference type="Proteomes" id="UP000245469"/>
    </source>
</evidence>
<accession>A0A315ZS84</accession>
<dbReference type="Pfam" id="PF03466">
    <property type="entry name" value="LysR_substrate"/>
    <property type="match status" value="1"/>
</dbReference>
<evidence type="ECO:0000256" key="4">
    <source>
        <dbReference type="ARBA" id="ARBA00023163"/>
    </source>
</evidence>
<dbReference type="InterPro" id="IPR036390">
    <property type="entry name" value="WH_DNA-bd_sf"/>
</dbReference>
<dbReference type="GO" id="GO:0032993">
    <property type="term" value="C:protein-DNA complex"/>
    <property type="evidence" value="ECO:0007669"/>
    <property type="project" value="TreeGrafter"/>
</dbReference>
<dbReference type="Gene3D" id="3.40.190.10">
    <property type="entry name" value="Periplasmic binding protein-like II"/>
    <property type="match status" value="2"/>
</dbReference>
<dbReference type="InterPro" id="IPR000847">
    <property type="entry name" value="LysR_HTH_N"/>
</dbReference>
<keyword evidence="2" id="KW-0805">Transcription regulation</keyword>
<dbReference type="AlphaFoldDB" id="A0A315ZS84"/>
<dbReference type="InterPro" id="IPR005119">
    <property type="entry name" value="LysR_subst-bd"/>
</dbReference>
<feature type="domain" description="HTH lysR-type" evidence="5">
    <location>
        <begin position="3"/>
        <end position="61"/>
    </location>
</feature>
<protein>
    <submittedName>
        <fullName evidence="6">DNA-binding transcriptional LysR family regulator</fullName>
    </submittedName>
</protein>
<evidence type="ECO:0000256" key="1">
    <source>
        <dbReference type="ARBA" id="ARBA00009437"/>
    </source>
</evidence>
<dbReference type="SUPFAM" id="SSF46785">
    <property type="entry name" value="Winged helix' DNA-binding domain"/>
    <property type="match status" value="1"/>
</dbReference>
<reference evidence="6 7" key="1">
    <citation type="submission" date="2018-03" db="EMBL/GenBank/DDBJ databases">
        <title>Genomic Encyclopedia of Archaeal and Bacterial Type Strains, Phase II (KMG-II): from individual species to whole genera.</title>
        <authorList>
            <person name="Goeker M."/>
        </authorList>
    </citation>
    <scope>NUCLEOTIDE SEQUENCE [LARGE SCALE GENOMIC DNA]</scope>
    <source>
        <strain evidence="6 7">DSM 44889</strain>
    </source>
</reference>
<evidence type="ECO:0000256" key="2">
    <source>
        <dbReference type="ARBA" id="ARBA00023015"/>
    </source>
</evidence>
<dbReference type="InterPro" id="IPR036388">
    <property type="entry name" value="WH-like_DNA-bd_sf"/>
</dbReference>
<dbReference type="PANTHER" id="PTHR30346:SF0">
    <property type="entry name" value="HCA OPERON TRANSCRIPTIONAL ACTIVATOR HCAR"/>
    <property type="match status" value="1"/>
</dbReference>
<gene>
    <name evidence="6" type="ORF">BXY45_13541</name>
</gene>
<dbReference type="PROSITE" id="PS50931">
    <property type="entry name" value="HTH_LYSR"/>
    <property type="match status" value="1"/>
</dbReference>
<dbReference type="Gene3D" id="1.10.10.10">
    <property type="entry name" value="Winged helix-like DNA-binding domain superfamily/Winged helix DNA-binding domain"/>
    <property type="match status" value="1"/>
</dbReference>
<proteinExistence type="inferred from homology"/>
<evidence type="ECO:0000313" key="6">
    <source>
        <dbReference type="EMBL" id="PWJ47738.1"/>
    </source>
</evidence>
<dbReference type="PANTHER" id="PTHR30346">
    <property type="entry name" value="TRANSCRIPTIONAL DUAL REGULATOR HCAR-RELATED"/>
    <property type="match status" value="1"/>
</dbReference>
<dbReference type="RefSeq" id="WP_170131638.1">
    <property type="nucleotide sequence ID" value="NZ_QGDQ01000035.1"/>
</dbReference>
<keyword evidence="7" id="KW-1185">Reference proteome</keyword>
<keyword evidence="4" id="KW-0804">Transcription</keyword>
<dbReference type="Pfam" id="PF00126">
    <property type="entry name" value="HTH_1"/>
    <property type="match status" value="1"/>
</dbReference>
<comment type="caution">
    <text evidence="6">The sequence shown here is derived from an EMBL/GenBank/DDBJ whole genome shotgun (WGS) entry which is preliminary data.</text>
</comment>
<dbReference type="PRINTS" id="PR00039">
    <property type="entry name" value="HTHLYSR"/>
</dbReference>
<comment type="similarity">
    <text evidence="1">Belongs to the LysR transcriptional regulatory family.</text>
</comment>
<evidence type="ECO:0000259" key="5">
    <source>
        <dbReference type="PROSITE" id="PS50931"/>
    </source>
</evidence>
<dbReference type="SUPFAM" id="SSF53850">
    <property type="entry name" value="Periplasmic binding protein-like II"/>
    <property type="match status" value="1"/>
</dbReference>
<dbReference type="GO" id="GO:0003677">
    <property type="term" value="F:DNA binding"/>
    <property type="evidence" value="ECO:0007669"/>
    <property type="project" value="UniProtKB-KW"/>
</dbReference>
<name>A0A315ZS84_9ACTN</name>